<keyword evidence="10" id="KW-0809">Transit peptide</keyword>
<dbReference type="GO" id="GO:0009507">
    <property type="term" value="C:chloroplast"/>
    <property type="evidence" value="ECO:0007669"/>
    <property type="project" value="UniProtKB-SubCell"/>
</dbReference>
<comment type="subcellular location">
    <subcellularLocation>
        <location evidence="2">Plastid</location>
        <location evidence="2">Chloroplast</location>
    </subcellularLocation>
</comment>
<protein>
    <recommendedName>
        <fullName evidence="13">Acyl carrier protein</fullName>
    </recommendedName>
</protein>
<evidence type="ECO:0000256" key="4">
    <source>
        <dbReference type="ARBA" id="ARBA00022450"/>
    </source>
</evidence>
<evidence type="ECO:0000256" key="7">
    <source>
        <dbReference type="ARBA" id="ARBA00022553"/>
    </source>
</evidence>
<keyword evidence="9" id="KW-0276">Fatty acid metabolism</keyword>
<sequence length="138" mass="14768">MASIAAASSISVQPRNSLATGRVSGLKLGSFMNNRRSNLSFTMRPMPARLQISCAAKKETVDKVCEVIRKQLALDNDQPITGESTFLDLGADSLDTVEIVMGLEEEFGITVEEDNAQSIATVQDAADLIEDICSKSSA</sequence>
<evidence type="ECO:0000256" key="3">
    <source>
        <dbReference type="ARBA" id="ARBA00010930"/>
    </source>
</evidence>
<evidence type="ECO:0000259" key="14">
    <source>
        <dbReference type="PROSITE" id="PS50075"/>
    </source>
</evidence>
<dbReference type="SMART" id="SM00823">
    <property type="entry name" value="PKS_PP"/>
    <property type="match status" value="1"/>
</dbReference>
<dbReference type="EMBL" id="BSYR01000037">
    <property type="protein sequence ID" value="GMJ03776.1"/>
    <property type="molecule type" value="Genomic_DNA"/>
</dbReference>
<dbReference type="PROSITE" id="PS00012">
    <property type="entry name" value="PHOSPHOPANTETHEINE"/>
    <property type="match status" value="1"/>
</dbReference>
<dbReference type="InterPro" id="IPR036736">
    <property type="entry name" value="ACP-like_sf"/>
</dbReference>
<evidence type="ECO:0000256" key="6">
    <source>
        <dbReference type="ARBA" id="ARBA00022528"/>
    </source>
</evidence>
<evidence type="ECO:0000256" key="1">
    <source>
        <dbReference type="ARBA" id="ARBA00003180"/>
    </source>
</evidence>
<evidence type="ECO:0000313" key="15">
    <source>
        <dbReference type="EMBL" id="GMJ03776.1"/>
    </source>
</evidence>
<keyword evidence="11" id="KW-0443">Lipid metabolism</keyword>
<evidence type="ECO:0000256" key="12">
    <source>
        <dbReference type="ARBA" id="ARBA00023160"/>
    </source>
</evidence>
<dbReference type="InterPro" id="IPR003231">
    <property type="entry name" value="ACP"/>
</dbReference>
<keyword evidence="4 13" id="KW-0596">Phosphopantetheine</keyword>
<keyword evidence="8" id="KW-0934">Plastid</keyword>
<evidence type="ECO:0000256" key="8">
    <source>
        <dbReference type="ARBA" id="ARBA00022640"/>
    </source>
</evidence>
<dbReference type="InterPro" id="IPR044813">
    <property type="entry name" value="ACP_chloroplastic"/>
</dbReference>
<gene>
    <name evidence="15" type="ORF">HRI_004046800</name>
</gene>
<keyword evidence="6" id="KW-0150">Chloroplast</keyword>
<comment type="caution">
    <text evidence="15">The sequence shown here is derived from an EMBL/GenBank/DDBJ whole genome shotgun (WGS) entry which is preliminary data.</text>
</comment>
<evidence type="ECO:0000256" key="11">
    <source>
        <dbReference type="ARBA" id="ARBA00023098"/>
    </source>
</evidence>
<dbReference type="NCBIfam" id="NF002148">
    <property type="entry name" value="PRK00982.1-2"/>
    <property type="match status" value="1"/>
</dbReference>
<keyword evidence="5 13" id="KW-0444">Lipid biosynthesis</keyword>
<dbReference type="Pfam" id="PF00550">
    <property type="entry name" value="PP-binding"/>
    <property type="match status" value="1"/>
</dbReference>
<dbReference type="PANTHER" id="PTHR46153">
    <property type="entry name" value="ACYL CARRIER PROTEIN"/>
    <property type="match status" value="1"/>
</dbReference>
<proteinExistence type="inferred from homology"/>
<dbReference type="HAMAP" id="MF_01217">
    <property type="entry name" value="Acyl_carrier"/>
    <property type="match status" value="1"/>
</dbReference>
<dbReference type="GO" id="GO:0031177">
    <property type="term" value="F:phosphopantetheine binding"/>
    <property type="evidence" value="ECO:0007669"/>
    <property type="project" value="InterPro"/>
</dbReference>
<dbReference type="Proteomes" id="UP001165190">
    <property type="component" value="Unassembled WGS sequence"/>
</dbReference>
<accession>A0A9W7MNH8</accession>
<dbReference type="NCBIfam" id="TIGR00517">
    <property type="entry name" value="acyl_carrier"/>
    <property type="match status" value="1"/>
</dbReference>
<dbReference type="InterPro" id="IPR006162">
    <property type="entry name" value="Ppantetheine_attach_site"/>
</dbReference>
<dbReference type="OrthoDB" id="448946at2759"/>
<reference evidence="15" key="1">
    <citation type="submission" date="2023-05" db="EMBL/GenBank/DDBJ databases">
        <title>Genome and transcriptome analyses reveal genes involved in the formation of fine ridges on petal epidermal cells in Hibiscus trionum.</title>
        <authorList>
            <person name="Koshimizu S."/>
            <person name="Masuda S."/>
            <person name="Ishii T."/>
            <person name="Shirasu K."/>
            <person name="Hoshino A."/>
            <person name="Arita M."/>
        </authorList>
    </citation>
    <scope>NUCLEOTIDE SEQUENCE</scope>
    <source>
        <strain evidence="15">Hamamatsu line</strain>
    </source>
</reference>
<dbReference type="SUPFAM" id="SSF47336">
    <property type="entry name" value="ACP-like"/>
    <property type="match status" value="1"/>
</dbReference>
<dbReference type="PANTHER" id="PTHR46153:SF20">
    <property type="entry name" value="ACYL CARRIER PROTEIN 2, CHLOROPLASTIC-RELATED"/>
    <property type="match status" value="1"/>
</dbReference>
<name>A0A9W7MNH8_HIBTR</name>
<dbReference type="GO" id="GO:0000036">
    <property type="term" value="F:acyl carrier activity"/>
    <property type="evidence" value="ECO:0007669"/>
    <property type="project" value="InterPro"/>
</dbReference>
<keyword evidence="16" id="KW-1185">Reference proteome</keyword>
<evidence type="ECO:0000313" key="16">
    <source>
        <dbReference type="Proteomes" id="UP001165190"/>
    </source>
</evidence>
<evidence type="ECO:0000256" key="5">
    <source>
        <dbReference type="ARBA" id="ARBA00022516"/>
    </source>
</evidence>
<evidence type="ECO:0000256" key="2">
    <source>
        <dbReference type="ARBA" id="ARBA00004229"/>
    </source>
</evidence>
<evidence type="ECO:0000256" key="9">
    <source>
        <dbReference type="ARBA" id="ARBA00022832"/>
    </source>
</evidence>
<keyword evidence="12 13" id="KW-0275">Fatty acid biosynthesis</keyword>
<dbReference type="InterPro" id="IPR020806">
    <property type="entry name" value="PKS_PP-bd"/>
</dbReference>
<dbReference type="AlphaFoldDB" id="A0A9W7MNH8"/>
<dbReference type="PROSITE" id="PS50075">
    <property type="entry name" value="CARRIER"/>
    <property type="match status" value="1"/>
</dbReference>
<feature type="domain" description="Carrier" evidence="14">
    <location>
        <begin position="58"/>
        <end position="133"/>
    </location>
</feature>
<evidence type="ECO:0000256" key="13">
    <source>
        <dbReference type="RuleBase" id="RU000722"/>
    </source>
</evidence>
<comment type="similarity">
    <text evidence="3">Belongs to the acyl carrier protein (ACP) family.</text>
</comment>
<dbReference type="Gene3D" id="1.10.1200.10">
    <property type="entry name" value="ACP-like"/>
    <property type="match status" value="1"/>
</dbReference>
<dbReference type="InterPro" id="IPR009081">
    <property type="entry name" value="PP-bd_ACP"/>
</dbReference>
<comment type="function">
    <text evidence="1 13">Carrier of the growing fatty acid chain in fatty acid biosynthesis.</text>
</comment>
<evidence type="ECO:0000256" key="10">
    <source>
        <dbReference type="ARBA" id="ARBA00022946"/>
    </source>
</evidence>
<keyword evidence="7" id="KW-0597">Phosphoprotein</keyword>
<organism evidence="15 16">
    <name type="scientific">Hibiscus trionum</name>
    <name type="common">Flower of an hour</name>
    <dbReference type="NCBI Taxonomy" id="183268"/>
    <lineage>
        <taxon>Eukaryota</taxon>
        <taxon>Viridiplantae</taxon>
        <taxon>Streptophyta</taxon>
        <taxon>Embryophyta</taxon>
        <taxon>Tracheophyta</taxon>
        <taxon>Spermatophyta</taxon>
        <taxon>Magnoliopsida</taxon>
        <taxon>eudicotyledons</taxon>
        <taxon>Gunneridae</taxon>
        <taxon>Pentapetalae</taxon>
        <taxon>rosids</taxon>
        <taxon>malvids</taxon>
        <taxon>Malvales</taxon>
        <taxon>Malvaceae</taxon>
        <taxon>Malvoideae</taxon>
        <taxon>Hibiscus</taxon>
    </lineage>
</organism>